<evidence type="ECO:0008006" key="2">
    <source>
        <dbReference type="Google" id="ProtNLM"/>
    </source>
</evidence>
<accession>A0A5B8R7H0</accession>
<protein>
    <recommendedName>
        <fullName evidence="2">DUF1249 domain-containing protein</fullName>
    </recommendedName>
</protein>
<dbReference type="Pfam" id="PF06853">
    <property type="entry name" value="DUF1249"/>
    <property type="match status" value="1"/>
</dbReference>
<organism evidence="1">
    <name type="scientific">uncultured organism</name>
    <dbReference type="NCBI Taxonomy" id="155900"/>
    <lineage>
        <taxon>unclassified sequences</taxon>
        <taxon>environmental samples</taxon>
    </lineage>
</organism>
<evidence type="ECO:0000313" key="1">
    <source>
        <dbReference type="EMBL" id="QEA04580.1"/>
    </source>
</evidence>
<dbReference type="AlphaFoldDB" id="A0A5B8R7H0"/>
<name>A0A5B8R7H0_9ZZZZ</name>
<dbReference type="PANTHER" id="PTHR38774:SF1">
    <property type="entry name" value="CYTOPLASMIC PROTEIN"/>
    <property type="match status" value="1"/>
</dbReference>
<dbReference type="PANTHER" id="PTHR38774">
    <property type="entry name" value="CYTOPLASMIC PROTEIN-RELATED"/>
    <property type="match status" value="1"/>
</dbReference>
<dbReference type="EMBL" id="MN079085">
    <property type="protein sequence ID" value="QEA04580.1"/>
    <property type="molecule type" value="Genomic_DNA"/>
</dbReference>
<proteinExistence type="predicted"/>
<sequence>MMIETPQTVPASRGERSFAALMELYENNYIYMRRLLPEPDRNGDCVVSRVPGTPDLHLRVVERCAYTTSVVLTHHFHRGDTAEVTPDLRVRIYHDARVAEVLPDSCLSGFRRDCRGPETGSMAWRWEVNRFLNRWLRYCLGEGHSFMPVLGEPPAYRPLARRWSV</sequence>
<dbReference type="InterPro" id="IPR009659">
    <property type="entry name" value="DUF1249"/>
</dbReference>
<gene>
    <name evidence="1" type="ORF">KBTEX_00888</name>
</gene>
<reference evidence="1" key="1">
    <citation type="submission" date="2019-06" db="EMBL/GenBank/DDBJ databases">
        <authorList>
            <person name="Murdoch R.W."/>
            <person name="Fathepure B."/>
        </authorList>
    </citation>
    <scope>NUCLEOTIDE SEQUENCE</scope>
</reference>